<evidence type="ECO:0000313" key="2">
    <source>
        <dbReference type="EMBL" id="SCV73284.1"/>
    </source>
</evidence>
<reference evidence="3" key="1">
    <citation type="submission" date="2016-09" db="EMBL/GenBank/DDBJ databases">
        <authorList>
            <person name="Jeantristanb JTB J.-T."/>
            <person name="Ricardo R."/>
        </authorList>
    </citation>
    <scope>NUCLEOTIDE SEQUENCE [LARGE SCALE GENOMIC DNA]</scope>
</reference>
<dbReference type="OrthoDB" id="2534526at2759"/>
<evidence type="ECO:0000313" key="3">
    <source>
        <dbReference type="Proteomes" id="UP000198372"/>
    </source>
</evidence>
<keyword evidence="3" id="KW-1185">Reference proteome</keyword>
<dbReference type="EMBL" id="FMSP01000018">
    <property type="protein sequence ID" value="SCV73284.1"/>
    <property type="molecule type" value="Genomic_DNA"/>
</dbReference>
<dbReference type="InterPro" id="IPR011333">
    <property type="entry name" value="SKP1/BTB/POZ_sf"/>
</dbReference>
<evidence type="ECO:0000259" key="1">
    <source>
        <dbReference type="PROSITE" id="PS50097"/>
    </source>
</evidence>
<organism evidence="2 3">
    <name type="scientific">Microbotryum intermedium</name>
    <dbReference type="NCBI Taxonomy" id="269621"/>
    <lineage>
        <taxon>Eukaryota</taxon>
        <taxon>Fungi</taxon>
        <taxon>Dikarya</taxon>
        <taxon>Basidiomycota</taxon>
        <taxon>Pucciniomycotina</taxon>
        <taxon>Microbotryomycetes</taxon>
        <taxon>Microbotryales</taxon>
        <taxon>Microbotryaceae</taxon>
        <taxon>Microbotryum</taxon>
    </lineage>
</organism>
<dbReference type="InterPro" id="IPR000210">
    <property type="entry name" value="BTB/POZ_dom"/>
</dbReference>
<gene>
    <name evidence="2" type="ORF">BQ2448_7210</name>
</gene>
<dbReference type="Gene3D" id="3.30.710.10">
    <property type="entry name" value="Potassium Channel Kv1.1, Chain A"/>
    <property type="match status" value="1"/>
</dbReference>
<dbReference type="STRING" id="269621.A0A238FN17"/>
<feature type="domain" description="BTB" evidence="1">
    <location>
        <begin position="197"/>
        <end position="275"/>
    </location>
</feature>
<name>A0A238FN17_9BASI</name>
<dbReference type="PROSITE" id="PS50097">
    <property type="entry name" value="BTB"/>
    <property type="match status" value="1"/>
</dbReference>
<sequence>MILTSVNYTFTLTLNRASLSTPISTRLWHPQGSASRASHLRPWRLDWRLFPPRLVLVKEIGHLTSSQSTTQSRDASLLDRGTVSATISVEHASGTEDELTPSKRIACDYGTWTYDDREGEFWARDRCQVGCEELCRTFEGADPLPVSFVVTVQIGEDERATHLTNDRVIDEHRVMSKTIGRLRSQYRVETRRQQDPHDVHFVFNPSDRTLYANCKILRSRSSYYERVLTSGFLDQICTISEAMHTLRIDEDRPDTFQTFATALTWVHTGLIKFNSDDPSETSPDPESIYRLADQLLLDDLCAQAFEAFPASLTPSNVVRSLFSTFSCDFTPVRDFCIHFYVSHGSLKLLE</sequence>
<protein>
    <submittedName>
        <fullName evidence="2">BQ2448_7210 protein</fullName>
    </submittedName>
</protein>
<proteinExistence type="predicted"/>
<dbReference type="SUPFAM" id="SSF54695">
    <property type="entry name" value="POZ domain"/>
    <property type="match status" value="1"/>
</dbReference>
<dbReference type="Proteomes" id="UP000198372">
    <property type="component" value="Unassembled WGS sequence"/>
</dbReference>
<accession>A0A238FN17</accession>
<dbReference type="AlphaFoldDB" id="A0A238FN17"/>